<evidence type="ECO:0000256" key="2">
    <source>
        <dbReference type="ARBA" id="ARBA00023157"/>
    </source>
</evidence>
<dbReference type="AlphaFoldDB" id="G7IJG0"/>
<sequence>MARSFAIVALIVSAFCISSVLANKKINFPATKGDFFVVNGQIICDPCAFGIQTRLCKPLEGVKVTLECTKGEKNVTFKTEGTTDKDGFYMIVCKGNHKEDVCMVKPENKKGTCTHLMENKSAMIVPTKNVGPDSVVRILNTLIFREKNIAPDCERLENQFGVDKL</sequence>
<comment type="similarity">
    <text evidence="1">Belongs to the Ole e I family.</text>
</comment>
<name>G7IJG0_MEDTR</name>
<dbReference type="Gramene" id="rna11109">
    <property type="protein sequence ID" value="RHN74966.1"/>
    <property type="gene ID" value="gene11109"/>
</dbReference>
<evidence type="ECO:0000256" key="3">
    <source>
        <dbReference type="SAM" id="SignalP"/>
    </source>
</evidence>
<evidence type="ECO:0000313" key="7">
    <source>
        <dbReference type="Proteomes" id="UP000002051"/>
    </source>
</evidence>
<proteinExistence type="inferred from homology"/>
<reference evidence="4 7" key="2">
    <citation type="journal article" date="2014" name="BMC Genomics">
        <title>An improved genome release (version Mt4.0) for the model legume Medicago truncatula.</title>
        <authorList>
            <person name="Tang H."/>
            <person name="Krishnakumar V."/>
            <person name="Bidwell S."/>
            <person name="Rosen B."/>
            <person name="Chan A."/>
            <person name="Zhou S."/>
            <person name="Gentzbittel L."/>
            <person name="Childs K.L."/>
            <person name="Yandell M."/>
            <person name="Gundlach H."/>
            <person name="Mayer K.F."/>
            <person name="Schwartz D.C."/>
            <person name="Town C.D."/>
        </authorList>
    </citation>
    <scope>GENOME REANNOTATION</scope>
    <source>
        <strain evidence="6 7">cv. Jemalong A17</strain>
    </source>
</reference>
<organism evidence="4 7">
    <name type="scientific">Medicago truncatula</name>
    <name type="common">Barrel medic</name>
    <name type="synonym">Medicago tribuloides</name>
    <dbReference type="NCBI Taxonomy" id="3880"/>
    <lineage>
        <taxon>Eukaryota</taxon>
        <taxon>Viridiplantae</taxon>
        <taxon>Streptophyta</taxon>
        <taxon>Embryophyta</taxon>
        <taxon>Tracheophyta</taxon>
        <taxon>Spermatophyta</taxon>
        <taxon>Magnoliopsida</taxon>
        <taxon>eudicotyledons</taxon>
        <taxon>Gunneridae</taxon>
        <taxon>Pentapetalae</taxon>
        <taxon>rosids</taxon>
        <taxon>fabids</taxon>
        <taxon>Fabales</taxon>
        <taxon>Fabaceae</taxon>
        <taxon>Papilionoideae</taxon>
        <taxon>50 kb inversion clade</taxon>
        <taxon>NPAAA clade</taxon>
        <taxon>Hologalegina</taxon>
        <taxon>IRL clade</taxon>
        <taxon>Trifolieae</taxon>
        <taxon>Medicago</taxon>
    </lineage>
</organism>
<keyword evidence="3" id="KW-0732">Signal</keyword>
<evidence type="ECO:0000256" key="1">
    <source>
        <dbReference type="ARBA" id="ARBA00010049"/>
    </source>
</evidence>
<reference evidence="6" key="3">
    <citation type="submission" date="2015-04" db="UniProtKB">
        <authorList>
            <consortium name="EnsemblPlants"/>
        </authorList>
    </citation>
    <scope>IDENTIFICATION</scope>
    <source>
        <strain evidence="6">cv. Jemalong A17</strain>
    </source>
</reference>
<accession>G7IJG0</accession>
<dbReference type="STRING" id="3880.G7IJG0"/>
<dbReference type="OrthoDB" id="1392797at2759"/>
<evidence type="ECO:0000313" key="6">
    <source>
        <dbReference type="EnsemblPlants" id="AES66671"/>
    </source>
</evidence>
<dbReference type="KEGG" id="mtr:11405733"/>
<dbReference type="EnsemblPlants" id="AES66671">
    <property type="protein sequence ID" value="AES66671"/>
    <property type="gene ID" value="MTR_2g077080"/>
</dbReference>
<reference evidence="4 7" key="1">
    <citation type="journal article" date="2011" name="Nature">
        <title>The Medicago genome provides insight into the evolution of rhizobial symbioses.</title>
        <authorList>
            <person name="Young N.D."/>
            <person name="Debelle F."/>
            <person name="Oldroyd G.E."/>
            <person name="Geurts R."/>
            <person name="Cannon S.B."/>
            <person name="Udvardi M.K."/>
            <person name="Benedito V.A."/>
            <person name="Mayer K.F."/>
            <person name="Gouzy J."/>
            <person name="Schoof H."/>
            <person name="Van de Peer Y."/>
            <person name="Proost S."/>
            <person name="Cook D.R."/>
            <person name="Meyers B.C."/>
            <person name="Spannagl M."/>
            <person name="Cheung F."/>
            <person name="De Mita S."/>
            <person name="Krishnakumar V."/>
            <person name="Gundlach H."/>
            <person name="Zhou S."/>
            <person name="Mudge J."/>
            <person name="Bharti A.K."/>
            <person name="Murray J.D."/>
            <person name="Naoumkina M.A."/>
            <person name="Rosen B."/>
            <person name="Silverstein K.A."/>
            <person name="Tang H."/>
            <person name="Rombauts S."/>
            <person name="Zhao P.X."/>
            <person name="Zhou P."/>
            <person name="Barbe V."/>
            <person name="Bardou P."/>
            <person name="Bechner M."/>
            <person name="Bellec A."/>
            <person name="Berger A."/>
            <person name="Berges H."/>
            <person name="Bidwell S."/>
            <person name="Bisseling T."/>
            <person name="Choisne N."/>
            <person name="Couloux A."/>
            <person name="Denny R."/>
            <person name="Deshpande S."/>
            <person name="Dai X."/>
            <person name="Doyle J.J."/>
            <person name="Dudez A.M."/>
            <person name="Farmer A.D."/>
            <person name="Fouteau S."/>
            <person name="Franken C."/>
            <person name="Gibelin C."/>
            <person name="Gish J."/>
            <person name="Goldstein S."/>
            <person name="Gonzalez A.J."/>
            <person name="Green P.J."/>
            <person name="Hallab A."/>
            <person name="Hartog M."/>
            <person name="Hua A."/>
            <person name="Humphray S.J."/>
            <person name="Jeong D.H."/>
            <person name="Jing Y."/>
            <person name="Jocker A."/>
            <person name="Kenton S.M."/>
            <person name="Kim D.J."/>
            <person name="Klee K."/>
            <person name="Lai H."/>
            <person name="Lang C."/>
            <person name="Lin S."/>
            <person name="Macmil S.L."/>
            <person name="Magdelenat G."/>
            <person name="Matthews L."/>
            <person name="McCorrison J."/>
            <person name="Monaghan E.L."/>
            <person name="Mun J.H."/>
            <person name="Najar F.Z."/>
            <person name="Nicholson C."/>
            <person name="Noirot C."/>
            <person name="O'Bleness M."/>
            <person name="Paule C.R."/>
            <person name="Poulain J."/>
            <person name="Prion F."/>
            <person name="Qin B."/>
            <person name="Qu C."/>
            <person name="Retzel E.F."/>
            <person name="Riddle C."/>
            <person name="Sallet E."/>
            <person name="Samain S."/>
            <person name="Samson N."/>
            <person name="Sanders I."/>
            <person name="Saurat O."/>
            <person name="Scarpelli C."/>
            <person name="Schiex T."/>
            <person name="Segurens B."/>
            <person name="Severin A.J."/>
            <person name="Sherrier D.J."/>
            <person name="Shi R."/>
            <person name="Sims S."/>
            <person name="Singer S.R."/>
            <person name="Sinharoy S."/>
            <person name="Sterck L."/>
            <person name="Viollet A."/>
            <person name="Wang B.B."/>
            <person name="Wang K."/>
            <person name="Wang M."/>
            <person name="Wang X."/>
            <person name="Warfsmann J."/>
            <person name="Weissenbach J."/>
            <person name="White D.D."/>
            <person name="White J.D."/>
            <person name="Wiley G.B."/>
            <person name="Wincker P."/>
            <person name="Xing Y."/>
            <person name="Yang L."/>
            <person name="Yao Z."/>
            <person name="Ying F."/>
            <person name="Zhai J."/>
            <person name="Zhou L."/>
            <person name="Zuber A."/>
            <person name="Denarie J."/>
            <person name="Dixon R.A."/>
            <person name="May G.D."/>
            <person name="Schwartz D.C."/>
            <person name="Rogers J."/>
            <person name="Quetier F."/>
            <person name="Town C.D."/>
            <person name="Roe B.A."/>
        </authorList>
    </citation>
    <scope>NUCLEOTIDE SEQUENCE [LARGE SCALE GENOMIC DNA]</scope>
    <source>
        <strain evidence="4">A17</strain>
        <strain evidence="6 7">cv. Jemalong A17</strain>
    </source>
</reference>
<dbReference type="PANTHER" id="PTHR31614">
    <property type="entry name" value="PROTEIN DOWNSTREAM OF FLC-RELATED"/>
    <property type="match status" value="1"/>
</dbReference>
<feature type="signal peptide" evidence="3">
    <location>
        <begin position="1"/>
        <end position="22"/>
    </location>
</feature>
<dbReference type="InterPro" id="IPR006041">
    <property type="entry name" value="Pollen_Ole_e1_allergen"/>
</dbReference>
<dbReference type="Proteomes" id="UP000002051">
    <property type="component" value="Chromosome 2"/>
</dbReference>
<evidence type="ECO:0000313" key="4">
    <source>
        <dbReference type="EMBL" id="AES66671.1"/>
    </source>
</evidence>
<dbReference type="PaxDb" id="3880-AES66671"/>
<keyword evidence="7" id="KW-1185">Reference proteome</keyword>
<dbReference type="EMBL" id="PSQE01000002">
    <property type="protein sequence ID" value="RHN74966.1"/>
    <property type="molecule type" value="Genomic_DNA"/>
</dbReference>
<dbReference type="PANTHER" id="PTHR31614:SF20">
    <property type="entry name" value="POLLEN PROTEIN OLE E I-LIKE PROTEIN"/>
    <property type="match status" value="1"/>
</dbReference>
<feature type="chain" id="PRO_5014572227" evidence="3">
    <location>
        <begin position="23"/>
        <end position="165"/>
    </location>
</feature>
<dbReference type="EMBL" id="CM001218">
    <property type="protein sequence ID" value="AES66671.1"/>
    <property type="molecule type" value="Genomic_DNA"/>
</dbReference>
<dbReference type="HOGENOM" id="CLU_094008_2_1_1"/>
<reference evidence="5" key="4">
    <citation type="journal article" date="2018" name="Nat. Plants">
        <title>Whole-genome landscape of Medicago truncatula symbiotic genes.</title>
        <authorList>
            <person name="Pecrix Y."/>
            <person name="Gamas P."/>
            <person name="Carrere S."/>
        </authorList>
    </citation>
    <scope>NUCLEOTIDE SEQUENCE</scope>
    <source>
        <tissue evidence="5">Leaves</tissue>
    </source>
</reference>
<protein>
    <submittedName>
        <fullName evidence="4">Pollen Ole e I family allergen</fullName>
    </submittedName>
    <submittedName>
        <fullName evidence="5">Putative pollen allergen Ole e 1 family</fullName>
    </submittedName>
</protein>
<dbReference type="Pfam" id="PF01190">
    <property type="entry name" value="Pollen_Ole_e_1"/>
    <property type="match status" value="1"/>
</dbReference>
<gene>
    <name evidence="6" type="primary">11405733</name>
    <name evidence="4" type="ordered locus">MTR_2g077080</name>
    <name evidence="5" type="ORF">MtrunA17_Chr2g0316051</name>
</gene>
<dbReference type="Proteomes" id="UP000265566">
    <property type="component" value="Chromosome 2"/>
</dbReference>
<keyword evidence="2" id="KW-1015">Disulfide bond</keyword>
<evidence type="ECO:0000313" key="5">
    <source>
        <dbReference type="EMBL" id="RHN74966.1"/>
    </source>
</evidence>